<dbReference type="Pfam" id="PF07370">
    <property type="entry name" value="DUF1489"/>
    <property type="match status" value="1"/>
</dbReference>
<gene>
    <name evidence="1" type="ORF">DFR50_1047</name>
</gene>
<dbReference type="PIRSF" id="PIRSF032025">
    <property type="entry name" value="UCP032025"/>
    <property type="match status" value="1"/>
</dbReference>
<comment type="caution">
    <text evidence="1">The sequence shown here is derived from an EMBL/GenBank/DDBJ whole genome shotgun (WGS) entry which is preliminary data.</text>
</comment>
<dbReference type="InterPro" id="IPR008320">
    <property type="entry name" value="UCP032025"/>
</dbReference>
<evidence type="ECO:0000313" key="1">
    <source>
        <dbReference type="EMBL" id="RBP16730.1"/>
    </source>
</evidence>
<dbReference type="AlphaFoldDB" id="A0A366FRP7"/>
<proteinExistence type="predicted"/>
<name>A0A366FRP7_9HYPH</name>
<evidence type="ECO:0000313" key="2">
    <source>
        <dbReference type="Proteomes" id="UP000253529"/>
    </source>
</evidence>
<organism evidence="1 2">
    <name type="scientific">Roseiarcus fermentans</name>
    <dbReference type="NCBI Taxonomy" id="1473586"/>
    <lineage>
        <taxon>Bacteria</taxon>
        <taxon>Pseudomonadati</taxon>
        <taxon>Pseudomonadota</taxon>
        <taxon>Alphaproteobacteria</taxon>
        <taxon>Hyphomicrobiales</taxon>
        <taxon>Roseiarcaceae</taxon>
        <taxon>Roseiarcus</taxon>
    </lineage>
</organism>
<protein>
    <recommendedName>
        <fullName evidence="3">DUF1489 family protein</fullName>
    </recommendedName>
</protein>
<accession>A0A366FRP7</accession>
<reference evidence="1 2" key="1">
    <citation type="submission" date="2018-06" db="EMBL/GenBank/DDBJ databases">
        <title>Genomic Encyclopedia of Type Strains, Phase IV (KMG-IV): sequencing the most valuable type-strain genomes for metagenomic binning, comparative biology and taxonomic classification.</title>
        <authorList>
            <person name="Goeker M."/>
        </authorList>
    </citation>
    <scope>NUCLEOTIDE SEQUENCE [LARGE SCALE GENOMIC DNA]</scope>
    <source>
        <strain evidence="1 2">DSM 24875</strain>
    </source>
</reference>
<sequence>MALHLIKLCVGAESLDDLRQWTAARFREAGRRGLPRRHAHVTRMAPKRADDLVGGSLYWVIKGQIAARQTLLGIEPFVDADGIGRCRLWLDETVVAVAPRPMRPFQGWRYYAAEDAPPDLDETQAGIAEMPETLRRELASLGLL</sequence>
<dbReference type="Proteomes" id="UP000253529">
    <property type="component" value="Unassembled WGS sequence"/>
</dbReference>
<dbReference type="EMBL" id="QNRK01000004">
    <property type="protein sequence ID" value="RBP16730.1"/>
    <property type="molecule type" value="Genomic_DNA"/>
</dbReference>
<keyword evidence="2" id="KW-1185">Reference proteome</keyword>
<evidence type="ECO:0008006" key="3">
    <source>
        <dbReference type="Google" id="ProtNLM"/>
    </source>
</evidence>
<dbReference type="OrthoDB" id="9798292at2"/>
<dbReference type="RefSeq" id="WP_113887981.1">
    <property type="nucleotide sequence ID" value="NZ_QNRK01000004.1"/>
</dbReference>